<evidence type="ECO:0000313" key="1">
    <source>
        <dbReference type="EMBL" id="KAH9506488.1"/>
    </source>
</evidence>
<name>A0A922HVQ5_DERFA</name>
<organism evidence="1 2">
    <name type="scientific">Dermatophagoides farinae</name>
    <name type="common">American house dust mite</name>
    <dbReference type="NCBI Taxonomy" id="6954"/>
    <lineage>
        <taxon>Eukaryota</taxon>
        <taxon>Metazoa</taxon>
        <taxon>Ecdysozoa</taxon>
        <taxon>Arthropoda</taxon>
        <taxon>Chelicerata</taxon>
        <taxon>Arachnida</taxon>
        <taxon>Acari</taxon>
        <taxon>Acariformes</taxon>
        <taxon>Sarcoptiformes</taxon>
        <taxon>Astigmata</taxon>
        <taxon>Psoroptidia</taxon>
        <taxon>Analgoidea</taxon>
        <taxon>Pyroglyphidae</taxon>
        <taxon>Dermatophagoidinae</taxon>
        <taxon>Dermatophagoides</taxon>
    </lineage>
</organism>
<keyword evidence="2" id="KW-1185">Reference proteome</keyword>
<reference evidence="1" key="2">
    <citation type="journal article" date="2022" name="Res Sq">
        <title>Comparative Genomics Reveals Insights into the Divergent Evolution of Astigmatic Mites and Household Pest Adaptations.</title>
        <authorList>
            <person name="Xiong Q."/>
            <person name="Wan A.T.-Y."/>
            <person name="Liu X.-Y."/>
            <person name="Fung C.S.-H."/>
            <person name="Xiao X."/>
            <person name="Malainual N."/>
            <person name="Hou J."/>
            <person name="Wang L."/>
            <person name="Wang M."/>
            <person name="Yang K."/>
            <person name="Cui Y."/>
            <person name="Leung E."/>
            <person name="Nong W."/>
            <person name="Shin S.-K."/>
            <person name="Au S."/>
            <person name="Jeong K.Y."/>
            <person name="Chew F.T."/>
            <person name="Hui J."/>
            <person name="Leung T.F."/>
            <person name="Tungtrongchitr A."/>
            <person name="Zhong N."/>
            <person name="Liu Z."/>
            <person name="Tsui S."/>
        </authorList>
    </citation>
    <scope>NUCLEOTIDE SEQUENCE</scope>
    <source>
        <strain evidence="1">Derf</strain>
        <tissue evidence="1">Whole organism</tissue>
    </source>
</reference>
<gene>
    <name evidence="1" type="ORF">DERF_011218</name>
</gene>
<dbReference type="EMBL" id="ASGP02000005">
    <property type="protein sequence ID" value="KAH9506488.1"/>
    <property type="molecule type" value="Genomic_DNA"/>
</dbReference>
<sequence length="117" mass="13145">MEIYHDHRFIASPICRSISSECRAQNLNRALCVASGNSFIGFLQISDCNFCSLSAKFLPQSSIILPVLVIDDLDSKNSIFSLNDGIVDGESMLDETPESLLVLRRYIDLRFLSNDFH</sequence>
<comment type="caution">
    <text evidence="1">The sequence shown here is derived from an EMBL/GenBank/DDBJ whole genome shotgun (WGS) entry which is preliminary data.</text>
</comment>
<dbReference type="AlphaFoldDB" id="A0A922HVQ5"/>
<evidence type="ECO:0000313" key="2">
    <source>
        <dbReference type="Proteomes" id="UP000790347"/>
    </source>
</evidence>
<proteinExistence type="predicted"/>
<accession>A0A922HVQ5</accession>
<reference evidence="1" key="1">
    <citation type="submission" date="2013-05" db="EMBL/GenBank/DDBJ databases">
        <authorList>
            <person name="Yim A.K.Y."/>
            <person name="Chan T.F."/>
            <person name="Ji K.M."/>
            <person name="Liu X.Y."/>
            <person name="Zhou J.W."/>
            <person name="Li R.Q."/>
            <person name="Yang K.Y."/>
            <person name="Li J."/>
            <person name="Li M."/>
            <person name="Law P.T.W."/>
            <person name="Wu Y.L."/>
            <person name="Cai Z.L."/>
            <person name="Qin H."/>
            <person name="Bao Y."/>
            <person name="Leung R.K.K."/>
            <person name="Ng P.K.S."/>
            <person name="Zou J."/>
            <person name="Zhong X.J."/>
            <person name="Ran P.X."/>
            <person name="Zhong N.S."/>
            <person name="Liu Z.G."/>
            <person name="Tsui S.K.W."/>
        </authorList>
    </citation>
    <scope>NUCLEOTIDE SEQUENCE</scope>
    <source>
        <strain evidence="1">Derf</strain>
        <tissue evidence="1">Whole organism</tissue>
    </source>
</reference>
<protein>
    <submittedName>
        <fullName evidence="1">Uncharacterized protein</fullName>
    </submittedName>
</protein>
<dbReference type="Proteomes" id="UP000790347">
    <property type="component" value="Unassembled WGS sequence"/>
</dbReference>